<gene>
    <name evidence="2" type="ORF">L0M17_03510</name>
</gene>
<accession>A0ABS9TY18</accession>
<reference evidence="2 3" key="1">
    <citation type="submission" date="2022-03" db="EMBL/GenBank/DDBJ databases">
        <title>Sinomonas sp. isolated from a soil.</title>
        <authorList>
            <person name="Han J."/>
            <person name="Kim D.-U."/>
        </authorList>
    </citation>
    <scope>NUCLEOTIDE SEQUENCE [LARGE SCALE GENOMIC DNA]</scope>
    <source>
        <strain evidence="2 3">5-5</strain>
    </source>
</reference>
<comment type="caution">
    <text evidence="2">The sequence shown here is derived from an EMBL/GenBank/DDBJ whole genome shotgun (WGS) entry which is preliminary data.</text>
</comment>
<evidence type="ECO:0008006" key="4">
    <source>
        <dbReference type="Google" id="ProtNLM"/>
    </source>
</evidence>
<feature type="chain" id="PRO_5046978362" description="Flp pilus-assembly TadG-like N-terminal domain-containing protein" evidence="1">
    <location>
        <begin position="24"/>
        <end position="102"/>
    </location>
</feature>
<dbReference type="EMBL" id="JAKZBV010000001">
    <property type="protein sequence ID" value="MCH6469062.1"/>
    <property type="molecule type" value="Genomic_DNA"/>
</dbReference>
<dbReference type="InterPro" id="IPR021202">
    <property type="entry name" value="Rv3654c-like"/>
</dbReference>
<keyword evidence="1" id="KW-0732">Signal</keyword>
<organism evidence="2 3">
    <name type="scientific">Sinomonas terrae</name>
    <dbReference type="NCBI Taxonomy" id="2908838"/>
    <lineage>
        <taxon>Bacteria</taxon>
        <taxon>Bacillati</taxon>
        <taxon>Actinomycetota</taxon>
        <taxon>Actinomycetes</taxon>
        <taxon>Micrococcales</taxon>
        <taxon>Micrococcaceae</taxon>
        <taxon>Sinomonas</taxon>
    </lineage>
</organism>
<dbReference type="Proteomes" id="UP001202922">
    <property type="component" value="Unassembled WGS sequence"/>
</dbReference>
<protein>
    <recommendedName>
        <fullName evidence="4">Flp pilus-assembly TadG-like N-terminal domain-containing protein</fullName>
    </recommendedName>
</protein>
<evidence type="ECO:0000313" key="2">
    <source>
        <dbReference type="EMBL" id="MCH6469062.1"/>
    </source>
</evidence>
<feature type="signal peptide" evidence="1">
    <location>
        <begin position="1"/>
        <end position="23"/>
    </location>
</feature>
<dbReference type="NCBIfam" id="TIGR03816">
    <property type="entry name" value="tadE_like_DECH"/>
    <property type="match status" value="1"/>
</dbReference>
<name>A0ABS9TY18_9MICC</name>
<evidence type="ECO:0000313" key="3">
    <source>
        <dbReference type="Proteomes" id="UP001202922"/>
    </source>
</evidence>
<proteinExistence type="predicted"/>
<evidence type="ECO:0000256" key="1">
    <source>
        <dbReference type="SAM" id="SignalP"/>
    </source>
</evidence>
<keyword evidence="3" id="KW-1185">Reference proteome</keyword>
<sequence>MALALVAILGCSAAVLLSQSVIAGERAGRAADLAALAAADTERGLTSGATCATAEEVARRNAARLVSCEVEVPGAVVRVVVRGEDVVAGSQAEGRARAGRPP</sequence>